<dbReference type="HOGENOM" id="CLU_151995_0_0_11"/>
<dbReference type="Pfam" id="PF13788">
    <property type="entry name" value="DUF4180"/>
    <property type="match status" value="1"/>
</dbReference>
<gene>
    <name evidence="2" type="ORF">AFR_02730</name>
</gene>
<dbReference type="RefSeq" id="WP_023357778.1">
    <property type="nucleotide sequence ID" value="NC_022657.1"/>
</dbReference>
<name>U5VSY1_9ACTN</name>
<dbReference type="EMBL" id="CP006272">
    <property type="protein sequence ID" value="AGZ38835.1"/>
    <property type="molecule type" value="Genomic_DNA"/>
</dbReference>
<feature type="domain" description="DUF4180" evidence="1">
    <location>
        <begin position="9"/>
        <end position="118"/>
    </location>
</feature>
<dbReference type="AlphaFoldDB" id="U5VSY1"/>
<keyword evidence="2" id="KW-0378">Hydrolase</keyword>
<dbReference type="STRING" id="1246995.AFR_02730"/>
<reference evidence="2 3" key="1">
    <citation type="journal article" date="2014" name="J. Biotechnol.">
        <title>Complete genome sequence of the actinobacterium Actinoplanes friuliensis HAG 010964, producer of the lipopeptide antibiotic friulimycin.</title>
        <authorList>
            <person name="Ruckert C."/>
            <person name="Szczepanowski R."/>
            <person name="Albersmeier A."/>
            <person name="Goesmann A."/>
            <person name="Fischer N."/>
            <person name="Steinkamper A."/>
            <person name="Puhler A."/>
            <person name="Biener R."/>
            <person name="Schwartz D."/>
            <person name="Kalinowski J."/>
        </authorList>
    </citation>
    <scope>NUCLEOTIDE SEQUENCE [LARGE SCALE GENOMIC DNA]</scope>
    <source>
        <strain evidence="2 3">DSM 7358</strain>
    </source>
</reference>
<proteinExistence type="predicted"/>
<sequence length="123" mass="13477">MSEQVQERNGVPVLVCDADGPVVTGVQDALDVIGSAFTRSEVVALPVSRLSDDFFELRTGLAGEVMQKFVNYQIRLAIVGDISERLAASESLRALVHESNRGRHIWFVPDLDALDAHLTQRSS</sequence>
<dbReference type="eggNOG" id="ENOG5032Z57">
    <property type="taxonomic scope" value="Bacteria"/>
</dbReference>
<protein>
    <submittedName>
        <fullName evidence="2">Alpha/beta hydrolase</fullName>
    </submittedName>
</protein>
<dbReference type="KEGG" id="afs:AFR_02730"/>
<organism evidence="2 3">
    <name type="scientific">Actinoplanes friuliensis DSM 7358</name>
    <dbReference type="NCBI Taxonomy" id="1246995"/>
    <lineage>
        <taxon>Bacteria</taxon>
        <taxon>Bacillati</taxon>
        <taxon>Actinomycetota</taxon>
        <taxon>Actinomycetes</taxon>
        <taxon>Micromonosporales</taxon>
        <taxon>Micromonosporaceae</taxon>
        <taxon>Actinoplanes</taxon>
    </lineage>
</organism>
<dbReference type="InterPro" id="IPR025438">
    <property type="entry name" value="DUF4180"/>
</dbReference>
<evidence type="ECO:0000313" key="2">
    <source>
        <dbReference type="EMBL" id="AGZ38835.1"/>
    </source>
</evidence>
<keyword evidence="3" id="KW-1185">Reference proteome</keyword>
<dbReference type="Proteomes" id="UP000017746">
    <property type="component" value="Chromosome"/>
</dbReference>
<dbReference type="OrthoDB" id="8595425at2"/>
<dbReference type="GO" id="GO:0016787">
    <property type="term" value="F:hydrolase activity"/>
    <property type="evidence" value="ECO:0007669"/>
    <property type="project" value="UniProtKB-KW"/>
</dbReference>
<accession>U5VSY1</accession>
<evidence type="ECO:0000313" key="3">
    <source>
        <dbReference type="Proteomes" id="UP000017746"/>
    </source>
</evidence>
<dbReference type="PATRIC" id="fig|1246995.3.peg.549"/>
<evidence type="ECO:0000259" key="1">
    <source>
        <dbReference type="Pfam" id="PF13788"/>
    </source>
</evidence>